<reference evidence="7 9" key="2">
    <citation type="journal article" date="2019" name="Appl. Microbiol. Biotechnol.">
        <title>Uncovering carbohydrate metabolism through a genotype-phenotype association study of 56 lactic acid bacteria genomes.</title>
        <authorList>
            <person name="Buron-Moles G."/>
            <person name="Chailyan A."/>
            <person name="Dolejs I."/>
            <person name="Forster J."/>
            <person name="Miks M.H."/>
        </authorList>
    </citation>
    <scope>NUCLEOTIDE SEQUENCE [LARGE SCALE GENOMIC DNA]</scope>
    <source>
        <strain evidence="7 9">DSM 10551</strain>
    </source>
</reference>
<dbReference type="InterPro" id="IPR002941">
    <property type="entry name" value="DNA_methylase_N4/N6"/>
</dbReference>
<dbReference type="Pfam" id="PF01555">
    <property type="entry name" value="N6_N4_Mtase"/>
    <property type="match status" value="1"/>
</dbReference>
<evidence type="ECO:0000259" key="5">
    <source>
        <dbReference type="Pfam" id="PF01555"/>
    </source>
</evidence>
<name>A0A224V610_9LACO</name>
<keyword evidence="3" id="KW-0680">Restriction system</keyword>
<evidence type="ECO:0000313" key="6">
    <source>
        <dbReference type="EMBL" id="GAW72547.1"/>
    </source>
</evidence>
<comment type="caution">
    <text evidence="6">The sequence shown here is derived from an EMBL/GenBank/DDBJ whole genome shotgun (WGS) entry which is preliminary data.</text>
</comment>
<dbReference type="GO" id="GO:0032259">
    <property type="term" value="P:methylation"/>
    <property type="evidence" value="ECO:0007669"/>
    <property type="project" value="UniProtKB-KW"/>
</dbReference>
<keyword evidence="9" id="KW-1185">Reference proteome</keyword>
<reference evidence="6 8" key="1">
    <citation type="journal article" date="2017" name="Biosci Microbiota Food Health">
        <title>Genomic characterization reconfirms the taxonomic status of Lactobacillus parakefiri.</title>
        <authorList>
            <person name="Tanizawa Y."/>
            <person name="Kobayashi H."/>
            <person name="Kaminuma E."/>
            <person name="Sakamoto M."/>
            <person name="Ohkuma M."/>
            <person name="Nakamura Y."/>
            <person name="Arita M."/>
            <person name="Tohno M."/>
        </authorList>
    </citation>
    <scope>NUCLEOTIDE SEQUENCE [LARGE SCALE GENOMIC DNA]</scope>
    <source>
        <strain evidence="6 8">JCM 8573</strain>
    </source>
</reference>
<dbReference type="GO" id="GO:0003677">
    <property type="term" value="F:DNA binding"/>
    <property type="evidence" value="ECO:0007669"/>
    <property type="project" value="InterPro"/>
</dbReference>
<dbReference type="InterPro" id="IPR001091">
    <property type="entry name" value="RM_Methyltransferase"/>
</dbReference>
<dbReference type="SUPFAM" id="SSF53335">
    <property type="entry name" value="S-adenosyl-L-methionine-dependent methyltransferases"/>
    <property type="match status" value="1"/>
</dbReference>
<keyword evidence="2 6" id="KW-0808">Transferase</keyword>
<sequence>MSLKINKVYNGDSIKLIQEVPSSTVDLILSDIPYGISYDTWDVLHNNTNSALGGHSKAQNKNSAFKRRGKPLNGWSEADKKIPYEYQKWCSTWAESWLDSLKPGASCFIFAGRRYAHRCIAALEDSGFTFKDMLSWDKGNAIHRAQHVSSVLRRRHAIADAEKWENWRLANLRPEFEPILWFQKPYKVGTTITDNILKYGIGAWNEKALQKYNIGEYRSSANMIKVETLPDDHIYHEAQKPLNLMKLLIELTTQPGQLIVDPFMGSGTTCVAAKELSRNYIGMELETKYYEIAQKRLKNTKVNDELFLF</sequence>
<gene>
    <name evidence="7" type="ORF">C5L28_000055</name>
    <name evidence="6" type="ORF">LPKJCM_01677</name>
</gene>
<reference evidence="7" key="3">
    <citation type="submission" date="2019-02" db="EMBL/GenBank/DDBJ databases">
        <authorList>
            <person name="Buron G."/>
            <person name="Chaylann A."/>
            <person name="Dolejs I."/>
            <person name="Forster J."/>
            <person name="Miks M.H."/>
        </authorList>
    </citation>
    <scope>NUCLEOTIDE SEQUENCE</scope>
    <source>
        <strain evidence="7">DSM 10551</strain>
    </source>
</reference>
<dbReference type="GO" id="GO:0005737">
    <property type="term" value="C:cytoplasm"/>
    <property type="evidence" value="ECO:0007669"/>
    <property type="project" value="TreeGrafter"/>
</dbReference>
<evidence type="ECO:0000256" key="4">
    <source>
        <dbReference type="RuleBase" id="RU362026"/>
    </source>
</evidence>
<proteinExistence type="inferred from homology"/>
<dbReference type="EMBL" id="BDGB01000077">
    <property type="protein sequence ID" value="GAW72547.1"/>
    <property type="molecule type" value="Genomic_DNA"/>
</dbReference>
<evidence type="ECO:0000313" key="7">
    <source>
        <dbReference type="EMBL" id="TDG87781.1"/>
    </source>
</evidence>
<dbReference type="Gene3D" id="3.40.50.150">
    <property type="entry name" value="Vaccinia Virus protein VP39"/>
    <property type="match status" value="1"/>
</dbReference>
<evidence type="ECO:0000256" key="2">
    <source>
        <dbReference type="ARBA" id="ARBA00022679"/>
    </source>
</evidence>
<dbReference type="InterPro" id="IPR029063">
    <property type="entry name" value="SAM-dependent_MTases_sf"/>
</dbReference>
<keyword evidence="1 6" id="KW-0489">Methyltransferase</keyword>
<dbReference type="PRINTS" id="PR00508">
    <property type="entry name" value="S21N4MTFRASE"/>
</dbReference>
<evidence type="ECO:0000256" key="3">
    <source>
        <dbReference type="ARBA" id="ARBA00022747"/>
    </source>
</evidence>
<dbReference type="PANTHER" id="PTHR13370:SF3">
    <property type="entry name" value="TRNA (GUANINE(10)-N2)-METHYLTRANSFERASE HOMOLOG"/>
    <property type="match status" value="1"/>
</dbReference>
<dbReference type="Proteomes" id="UP000294668">
    <property type="component" value="Unassembled WGS sequence"/>
</dbReference>
<evidence type="ECO:0000256" key="1">
    <source>
        <dbReference type="ARBA" id="ARBA00022603"/>
    </source>
</evidence>
<dbReference type="EC" id="2.1.1.-" evidence="4"/>
<dbReference type="RefSeq" id="WP_225364163.1">
    <property type="nucleotide sequence ID" value="NZ_BAAAXO010000093.1"/>
</dbReference>
<dbReference type="PANTHER" id="PTHR13370">
    <property type="entry name" value="RNA METHYLASE-RELATED"/>
    <property type="match status" value="1"/>
</dbReference>
<dbReference type="GO" id="GO:0008170">
    <property type="term" value="F:N-methyltransferase activity"/>
    <property type="evidence" value="ECO:0007669"/>
    <property type="project" value="InterPro"/>
</dbReference>
<comment type="similarity">
    <text evidence="4">Belongs to the N(4)/N(6)-methyltransferase family.</text>
</comment>
<accession>A0A224V610</accession>
<dbReference type="GO" id="GO:0009307">
    <property type="term" value="P:DNA restriction-modification system"/>
    <property type="evidence" value="ECO:0007669"/>
    <property type="project" value="UniProtKB-KW"/>
</dbReference>
<evidence type="ECO:0000313" key="8">
    <source>
        <dbReference type="Proteomes" id="UP000214739"/>
    </source>
</evidence>
<dbReference type="Proteomes" id="UP000214739">
    <property type="component" value="Unassembled WGS sequence"/>
</dbReference>
<dbReference type="EMBL" id="PUFL01000096">
    <property type="protein sequence ID" value="TDG87781.1"/>
    <property type="molecule type" value="Genomic_DNA"/>
</dbReference>
<evidence type="ECO:0000313" key="9">
    <source>
        <dbReference type="Proteomes" id="UP000294668"/>
    </source>
</evidence>
<organism evidence="6 8">
    <name type="scientific">Lentilactobacillus parakefiri</name>
    <dbReference type="NCBI Taxonomy" id="152332"/>
    <lineage>
        <taxon>Bacteria</taxon>
        <taxon>Bacillati</taxon>
        <taxon>Bacillota</taxon>
        <taxon>Bacilli</taxon>
        <taxon>Lactobacillales</taxon>
        <taxon>Lactobacillaceae</taxon>
        <taxon>Lentilactobacillus</taxon>
    </lineage>
</organism>
<dbReference type="AlphaFoldDB" id="A0A224V610"/>
<feature type="domain" description="DNA methylase N-4/N-6" evidence="5">
    <location>
        <begin position="25"/>
        <end position="295"/>
    </location>
</feature>
<protein>
    <recommendedName>
        <fullName evidence="4">Methyltransferase</fullName>
        <ecNumber evidence="4">2.1.1.-</ecNumber>
    </recommendedName>
</protein>